<dbReference type="InterPro" id="IPR043128">
    <property type="entry name" value="Rev_trsase/Diguanyl_cyclase"/>
</dbReference>
<dbReference type="InParanoid" id="A0A6P8I7W8"/>
<evidence type="ECO:0000313" key="3">
    <source>
        <dbReference type="RefSeq" id="XP_031560795.1"/>
    </source>
</evidence>
<dbReference type="PANTHER" id="PTHR47331">
    <property type="entry name" value="PHD-TYPE DOMAIN-CONTAINING PROTEIN"/>
    <property type="match status" value="1"/>
</dbReference>
<dbReference type="PANTHER" id="PTHR47331:SF1">
    <property type="entry name" value="GAG-LIKE PROTEIN"/>
    <property type="match status" value="1"/>
</dbReference>
<dbReference type="Pfam" id="PF05380">
    <property type="entry name" value="Peptidase_A17"/>
    <property type="match status" value="1"/>
</dbReference>
<dbReference type="Gene3D" id="3.30.70.270">
    <property type="match status" value="1"/>
</dbReference>
<gene>
    <name evidence="3" type="primary">LOC116296835</name>
</gene>
<dbReference type="InterPro" id="IPR043502">
    <property type="entry name" value="DNA/RNA_pol_sf"/>
</dbReference>
<dbReference type="Gene3D" id="3.10.10.10">
    <property type="entry name" value="HIV Type 1 Reverse Transcriptase, subunit A, domain 1"/>
    <property type="match status" value="1"/>
</dbReference>
<dbReference type="CDD" id="cd01644">
    <property type="entry name" value="RT_pepA17"/>
    <property type="match status" value="1"/>
</dbReference>
<dbReference type="GeneID" id="116296835"/>
<sequence>MEALTIPKICNPLGPVNLNLHENVHLKNLNFADSYPRDSVEIDVLIGADFYYSFVTGNCERGNSLNSPTAVESVFGWVLTGPIEGTSKNTTSMIAVLENTEITQTLKRFWELEAIGISKEESAVHSKEEECAVEDFNRELKFDGSNYEVRLPWKPSHANLTDNYKQALQRLEGVERRLKRDPVKAKAYIDAIDQYTEKGFAEEVPVEEKQSTNVRYLPHHAVFCNDKTTTKCRIVFDASAKDEQGVPLNDCILPGPALQPNLASVLTRFRTHKIGLLADVEKMFLQIKLATPDQDVHRYLWRELNSDELPRVYRMNRLTFGVNCSPFLAIATIHAHVTGYLETVPRAAKELLENMYVDDCLTGAETDDAALTLTQELYEIMKSGGFNLTKWASNSQQVMDNIQPEHRAPLPMVDLASEESLKALGVSWDLKSDCFRFIPPKEVATSRTPATKRTLLSHASRIFDPLGLISPFTVRVKILFQKLWRKGLEWDESLDSDTESQWSSWKTELQQVTNIAIPRCFSEGLNSRS</sequence>
<reference evidence="3" key="1">
    <citation type="submission" date="2025-08" db="UniProtKB">
        <authorList>
            <consortium name="RefSeq"/>
        </authorList>
    </citation>
    <scope>IDENTIFICATION</scope>
</reference>
<accession>A0A6P8I7W8</accession>
<evidence type="ECO:0000313" key="2">
    <source>
        <dbReference type="Proteomes" id="UP000515163"/>
    </source>
</evidence>
<feature type="domain" description="Reverse transcriptase" evidence="1">
    <location>
        <begin position="266"/>
        <end position="389"/>
    </location>
</feature>
<keyword evidence="2" id="KW-1185">Reference proteome</keyword>
<dbReference type="AlphaFoldDB" id="A0A6P8I7W8"/>
<dbReference type="SUPFAM" id="SSF56672">
    <property type="entry name" value="DNA/RNA polymerases"/>
    <property type="match status" value="1"/>
</dbReference>
<name>A0A6P8I7W8_ACTTE</name>
<protein>
    <submittedName>
        <fullName evidence="3">Uncharacterized protein LOC116296835</fullName>
    </submittedName>
</protein>
<dbReference type="Proteomes" id="UP000515163">
    <property type="component" value="Unplaced"/>
</dbReference>
<dbReference type="InterPro" id="IPR000477">
    <property type="entry name" value="RT_dom"/>
</dbReference>
<dbReference type="KEGG" id="aten:116296835"/>
<dbReference type="RefSeq" id="XP_031560795.1">
    <property type="nucleotide sequence ID" value="XM_031704935.1"/>
</dbReference>
<feature type="non-terminal residue" evidence="3">
    <location>
        <position position="529"/>
    </location>
</feature>
<dbReference type="Pfam" id="PF00078">
    <property type="entry name" value="RVT_1"/>
    <property type="match status" value="1"/>
</dbReference>
<organism evidence="2 3">
    <name type="scientific">Actinia tenebrosa</name>
    <name type="common">Australian red waratah sea anemone</name>
    <dbReference type="NCBI Taxonomy" id="6105"/>
    <lineage>
        <taxon>Eukaryota</taxon>
        <taxon>Metazoa</taxon>
        <taxon>Cnidaria</taxon>
        <taxon>Anthozoa</taxon>
        <taxon>Hexacorallia</taxon>
        <taxon>Actiniaria</taxon>
        <taxon>Actiniidae</taxon>
        <taxon>Actinia</taxon>
    </lineage>
</organism>
<dbReference type="OrthoDB" id="5978402at2759"/>
<evidence type="ECO:0000259" key="1">
    <source>
        <dbReference type="Pfam" id="PF00078"/>
    </source>
</evidence>
<proteinExistence type="predicted"/>
<dbReference type="InterPro" id="IPR008042">
    <property type="entry name" value="Retrotrans_Pao"/>
</dbReference>